<dbReference type="RefSeq" id="WP_094824846.1">
    <property type="nucleotide sequence ID" value="NZ_NEVL01000001.1"/>
</dbReference>
<dbReference type="PROSITE" id="PS01124">
    <property type="entry name" value="HTH_ARAC_FAMILY_2"/>
    <property type="match status" value="1"/>
</dbReference>
<keyword evidence="1" id="KW-0805">Transcription regulation</keyword>
<dbReference type="PANTHER" id="PTHR46796">
    <property type="entry name" value="HTH-TYPE TRANSCRIPTIONAL ACTIVATOR RHAS-RELATED"/>
    <property type="match status" value="1"/>
</dbReference>
<evidence type="ECO:0000259" key="4">
    <source>
        <dbReference type="PROSITE" id="PS01124"/>
    </source>
</evidence>
<dbReference type="Pfam" id="PF14525">
    <property type="entry name" value="AraC_binding_2"/>
    <property type="match status" value="1"/>
</dbReference>
<dbReference type="AlphaFoldDB" id="A0A261SV22"/>
<keyword evidence="3" id="KW-0804">Transcription</keyword>
<dbReference type="PANTHER" id="PTHR46796:SF6">
    <property type="entry name" value="ARAC SUBFAMILY"/>
    <property type="match status" value="1"/>
</dbReference>
<evidence type="ECO:0000313" key="8">
    <source>
        <dbReference type="Proteomes" id="UP000217005"/>
    </source>
</evidence>
<dbReference type="InterPro" id="IPR035418">
    <property type="entry name" value="AraC-bd_2"/>
</dbReference>
<keyword evidence="2" id="KW-0238">DNA-binding</keyword>
<organism evidence="5 8">
    <name type="scientific">Bordetella genomosp. 1</name>
    <dbReference type="NCBI Taxonomy" id="1395607"/>
    <lineage>
        <taxon>Bacteria</taxon>
        <taxon>Pseudomonadati</taxon>
        <taxon>Pseudomonadota</taxon>
        <taxon>Betaproteobacteria</taxon>
        <taxon>Burkholderiales</taxon>
        <taxon>Alcaligenaceae</taxon>
        <taxon>Bordetella</taxon>
    </lineage>
</organism>
<evidence type="ECO:0000313" key="7">
    <source>
        <dbReference type="Proteomes" id="UP000216354"/>
    </source>
</evidence>
<sequence>MHGWSRSELAPLVARRVFRSRERDETRSRVSEALKDHHLSWQAGPVDARLSRARIGALTICTLRYGPEVRIDPGRLRDFMLVQVPLTGRARVQCGTDVVETCTRRAAVIAPDRPLSLHWESGCEQLLVKIPRGLLETVGLQAFGEAARQPLDFVPGLDLVSPAGAAWRALMAGLLHTLPLLARDDGAAPDAWTLRMQEMLVLHLLWHQPNSWRDAASPTPRGLAQAESYMRAQLAAPISALDIARHAGVSASQLGRLFHDHRGTTPMLALRALRLDRARDHLLQGGMPVTDVALAVGFGHLGRFSEYYRERHGELPSATLRRQACAVR</sequence>
<evidence type="ECO:0000256" key="2">
    <source>
        <dbReference type="ARBA" id="ARBA00023125"/>
    </source>
</evidence>
<name>A0A261SV22_9BORD</name>
<dbReference type="GO" id="GO:0043565">
    <property type="term" value="F:sequence-specific DNA binding"/>
    <property type="evidence" value="ECO:0007669"/>
    <property type="project" value="InterPro"/>
</dbReference>
<dbReference type="Proteomes" id="UP000216354">
    <property type="component" value="Unassembled WGS sequence"/>
</dbReference>
<dbReference type="SUPFAM" id="SSF46689">
    <property type="entry name" value="Homeodomain-like"/>
    <property type="match status" value="2"/>
</dbReference>
<comment type="caution">
    <text evidence="5">The sequence shown here is derived from an EMBL/GenBank/DDBJ whole genome shotgun (WGS) entry which is preliminary data.</text>
</comment>
<dbReference type="Pfam" id="PF12833">
    <property type="entry name" value="HTH_18"/>
    <property type="match status" value="1"/>
</dbReference>
<evidence type="ECO:0000256" key="3">
    <source>
        <dbReference type="ARBA" id="ARBA00023163"/>
    </source>
</evidence>
<dbReference type="GO" id="GO:0003700">
    <property type="term" value="F:DNA-binding transcription factor activity"/>
    <property type="evidence" value="ECO:0007669"/>
    <property type="project" value="InterPro"/>
</dbReference>
<dbReference type="Gene3D" id="1.10.10.60">
    <property type="entry name" value="Homeodomain-like"/>
    <property type="match status" value="1"/>
</dbReference>
<dbReference type="InterPro" id="IPR018062">
    <property type="entry name" value="HTH_AraC-typ_CS"/>
</dbReference>
<dbReference type="PROSITE" id="PS00041">
    <property type="entry name" value="HTH_ARAC_FAMILY_1"/>
    <property type="match status" value="1"/>
</dbReference>
<keyword evidence="7" id="KW-1185">Reference proteome</keyword>
<evidence type="ECO:0000313" key="5">
    <source>
        <dbReference type="EMBL" id="OZI40730.1"/>
    </source>
</evidence>
<reference evidence="5 8" key="2">
    <citation type="submission" date="2017-05" db="EMBL/GenBank/DDBJ databases">
        <title>Complete and WGS of Bordetella genogroups.</title>
        <authorList>
            <person name="Spilker T."/>
            <person name="LiPuma J."/>
        </authorList>
    </citation>
    <scope>NUCLEOTIDE SEQUENCE [LARGE SCALE GENOMIC DNA]</scope>
    <source>
        <strain evidence="5 8">AU17610</strain>
    </source>
</reference>
<accession>A0A261SV22</accession>
<dbReference type="InterPro" id="IPR050204">
    <property type="entry name" value="AraC_XylS_family_regulators"/>
</dbReference>
<feature type="domain" description="HTH araC/xylS-type" evidence="4">
    <location>
        <begin position="224"/>
        <end position="322"/>
    </location>
</feature>
<reference evidence="6 7" key="1">
    <citation type="submission" date="2017-05" db="EMBL/GenBank/DDBJ databases">
        <title>Complete and WGS of Bordetella genogroups.</title>
        <authorList>
            <person name="Spilker T."/>
            <person name="Lipuma J."/>
        </authorList>
    </citation>
    <scope>NUCLEOTIDE SEQUENCE [LARGE SCALE GENOMIC DNA]</scope>
    <source>
        <strain evidence="6 7">AU9795</strain>
    </source>
</reference>
<dbReference type="EMBL" id="NEVR01000001">
    <property type="protein sequence ID" value="OZI68926.1"/>
    <property type="molecule type" value="Genomic_DNA"/>
</dbReference>
<evidence type="ECO:0000256" key="1">
    <source>
        <dbReference type="ARBA" id="ARBA00023015"/>
    </source>
</evidence>
<dbReference type="InterPro" id="IPR018060">
    <property type="entry name" value="HTH_AraC"/>
</dbReference>
<evidence type="ECO:0000313" key="6">
    <source>
        <dbReference type="EMBL" id="OZI68926.1"/>
    </source>
</evidence>
<dbReference type="OrthoDB" id="185346at2"/>
<dbReference type="EMBL" id="NEVL01000001">
    <property type="protein sequence ID" value="OZI40730.1"/>
    <property type="molecule type" value="Genomic_DNA"/>
</dbReference>
<dbReference type="SMART" id="SM00342">
    <property type="entry name" value="HTH_ARAC"/>
    <property type="match status" value="1"/>
</dbReference>
<dbReference type="InterPro" id="IPR009057">
    <property type="entry name" value="Homeodomain-like_sf"/>
</dbReference>
<gene>
    <name evidence="6" type="ORF">CAL27_05570</name>
    <name evidence="5" type="ORF">CEG14_02930</name>
</gene>
<proteinExistence type="predicted"/>
<protein>
    <submittedName>
        <fullName evidence="5">AraC family transcriptional regulator</fullName>
    </submittedName>
</protein>
<dbReference type="Proteomes" id="UP000217005">
    <property type="component" value="Unassembled WGS sequence"/>
</dbReference>